<sequence>MVCMLRYAQVIEHSHHCWTNTSALVSGCVNALGLVMVGNFQVDHAKTLHYVGAGVAFPAGLLFVCLHGDSTGLLDGSCAPGIACP</sequence>
<feature type="domain" description="CWH43-like N-terminal" evidence="10">
    <location>
        <begin position="1"/>
        <end position="67"/>
    </location>
</feature>
<reference evidence="11 12" key="1">
    <citation type="submission" date="2024-05" db="EMBL/GenBank/DDBJ databases">
        <title>Genome sequencing and assembly of Indian major carp, Cirrhinus mrigala (Hamilton, 1822).</title>
        <authorList>
            <person name="Mohindra V."/>
            <person name="Chowdhury L.M."/>
            <person name="Lal K."/>
            <person name="Jena J.K."/>
        </authorList>
    </citation>
    <scope>NUCLEOTIDE SEQUENCE [LARGE SCALE GENOMIC DNA]</scope>
    <source>
        <strain evidence="11">CM1030</strain>
        <tissue evidence="11">Blood</tissue>
    </source>
</reference>
<dbReference type="PROSITE" id="PS51257">
    <property type="entry name" value="PROKAR_LIPOPROTEIN"/>
    <property type="match status" value="1"/>
</dbReference>
<feature type="non-terminal residue" evidence="11">
    <location>
        <position position="85"/>
    </location>
</feature>
<keyword evidence="8" id="KW-0325">Glycoprotein</keyword>
<keyword evidence="6" id="KW-1133">Transmembrane helix</keyword>
<evidence type="ECO:0000256" key="6">
    <source>
        <dbReference type="ARBA" id="ARBA00022989"/>
    </source>
</evidence>
<name>A0ABD0R348_CIRMR</name>
<gene>
    <name evidence="11" type="ORF">M9458_010756</name>
</gene>
<dbReference type="Pfam" id="PF10277">
    <property type="entry name" value="Frag1"/>
    <property type="match status" value="1"/>
</dbReference>
<comment type="caution">
    <text evidence="11">The sequence shown here is derived from an EMBL/GenBank/DDBJ whole genome shotgun (WGS) entry which is preliminary data.</text>
</comment>
<dbReference type="AlphaFoldDB" id="A0ABD0R348"/>
<dbReference type="GO" id="GO:0005886">
    <property type="term" value="C:plasma membrane"/>
    <property type="evidence" value="ECO:0007669"/>
    <property type="project" value="UniProtKB-SubCell"/>
</dbReference>
<evidence type="ECO:0000256" key="3">
    <source>
        <dbReference type="ARBA" id="ARBA00016019"/>
    </source>
</evidence>
<dbReference type="InterPro" id="IPR050911">
    <property type="entry name" value="DRAM/TMEM150_Autophagy_Mod"/>
</dbReference>
<dbReference type="InterPro" id="IPR019402">
    <property type="entry name" value="CWH43_N"/>
</dbReference>
<comment type="similarity">
    <text evidence="2">Belongs to the DRAM/TMEM150 family.</text>
</comment>
<keyword evidence="5" id="KW-0812">Transmembrane</keyword>
<dbReference type="PANTHER" id="PTHR21324">
    <property type="entry name" value="FASTING-INDUCIBLE INTEGRAL MEMBRANE PROTEIN TM6P1-RELATED"/>
    <property type="match status" value="1"/>
</dbReference>
<evidence type="ECO:0000256" key="1">
    <source>
        <dbReference type="ARBA" id="ARBA00004651"/>
    </source>
</evidence>
<evidence type="ECO:0000256" key="8">
    <source>
        <dbReference type="ARBA" id="ARBA00023180"/>
    </source>
</evidence>
<proteinExistence type="inferred from homology"/>
<evidence type="ECO:0000256" key="7">
    <source>
        <dbReference type="ARBA" id="ARBA00023136"/>
    </source>
</evidence>
<dbReference type="Proteomes" id="UP001529510">
    <property type="component" value="Unassembled WGS sequence"/>
</dbReference>
<accession>A0ABD0R348</accession>
<evidence type="ECO:0000256" key="2">
    <source>
        <dbReference type="ARBA" id="ARBA00006565"/>
    </source>
</evidence>
<evidence type="ECO:0000256" key="9">
    <source>
        <dbReference type="ARBA" id="ARBA00030381"/>
    </source>
</evidence>
<protein>
    <recommendedName>
        <fullName evidence="3">Transmembrane protein 150A</fullName>
    </recommendedName>
    <alternativeName>
        <fullName evidence="9">Transmembrane protein 150</fullName>
    </alternativeName>
</protein>
<evidence type="ECO:0000256" key="5">
    <source>
        <dbReference type="ARBA" id="ARBA00022692"/>
    </source>
</evidence>
<keyword evidence="7" id="KW-0472">Membrane</keyword>
<dbReference type="PANTHER" id="PTHR21324:SF6">
    <property type="entry name" value="TRANSMEMBRANE PROTEIN 150A"/>
    <property type="match status" value="1"/>
</dbReference>
<keyword evidence="4" id="KW-1003">Cell membrane</keyword>
<evidence type="ECO:0000313" key="11">
    <source>
        <dbReference type="EMBL" id="KAL0192460.1"/>
    </source>
</evidence>
<keyword evidence="12" id="KW-1185">Reference proteome</keyword>
<evidence type="ECO:0000256" key="4">
    <source>
        <dbReference type="ARBA" id="ARBA00022475"/>
    </source>
</evidence>
<evidence type="ECO:0000313" key="12">
    <source>
        <dbReference type="Proteomes" id="UP001529510"/>
    </source>
</evidence>
<dbReference type="EMBL" id="JAMKFB020000005">
    <property type="protein sequence ID" value="KAL0192460.1"/>
    <property type="molecule type" value="Genomic_DNA"/>
</dbReference>
<organism evidence="11 12">
    <name type="scientific">Cirrhinus mrigala</name>
    <name type="common">Mrigala</name>
    <dbReference type="NCBI Taxonomy" id="683832"/>
    <lineage>
        <taxon>Eukaryota</taxon>
        <taxon>Metazoa</taxon>
        <taxon>Chordata</taxon>
        <taxon>Craniata</taxon>
        <taxon>Vertebrata</taxon>
        <taxon>Euteleostomi</taxon>
        <taxon>Actinopterygii</taxon>
        <taxon>Neopterygii</taxon>
        <taxon>Teleostei</taxon>
        <taxon>Ostariophysi</taxon>
        <taxon>Cypriniformes</taxon>
        <taxon>Cyprinidae</taxon>
        <taxon>Labeoninae</taxon>
        <taxon>Labeonini</taxon>
        <taxon>Cirrhinus</taxon>
    </lineage>
</organism>
<comment type="subcellular location">
    <subcellularLocation>
        <location evidence="1">Cell membrane</location>
        <topology evidence="1">Multi-pass membrane protein</topology>
    </subcellularLocation>
</comment>
<evidence type="ECO:0000259" key="10">
    <source>
        <dbReference type="Pfam" id="PF10277"/>
    </source>
</evidence>